<keyword evidence="1" id="KW-0566">Pantothenate biosynthesis</keyword>
<comment type="similarity">
    <text evidence="1">Belongs to the PanB family.</text>
</comment>
<evidence type="ECO:0000313" key="3">
    <source>
        <dbReference type="Proteomes" id="UP000784880"/>
    </source>
</evidence>
<dbReference type="RefSeq" id="WP_217069335.1">
    <property type="nucleotide sequence ID" value="NZ_JAHQCS010000182.1"/>
</dbReference>
<dbReference type="HAMAP" id="MF_00156">
    <property type="entry name" value="PanB"/>
    <property type="match status" value="1"/>
</dbReference>
<comment type="pathway">
    <text evidence="1">Cofactor biosynthesis; (R)-pantothenate biosynthesis; (R)-pantoate from 3-methyl-2-oxobutanoate: step 1/2.</text>
</comment>
<proteinExistence type="inferred from homology"/>
<dbReference type="Proteomes" id="UP000784880">
    <property type="component" value="Unassembled WGS sequence"/>
</dbReference>
<keyword evidence="3" id="KW-1185">Reference proteome</keyword>
<dbReference type="NCBIfam" id="NF001452">
    <property type="entry name" value="PRK00311.1"/>
    <property type="match status" value="1"/>
</dbReference>
<feature type="active site" description="Proton acceptor" evidence="1">
    <location>
        <position position="181"/>
    </location>
</feature>
<dbReference type="PIRSF" id="PIRSF000388">
    <property type="entry name" value="Pantoate_hydroxy_MeTrfase"/>
    <property type="match status" value="1"/>
</dbReference>
<feature type="binding site" evidence="1">
    <location>
        <position position="112"/>
    </location>
    <ligand>
        <name>3-methyl-2-oxobutanoate</name>
        <dbReference type="ChEBI" id="CHEBI:11851"/>
    </ligand>
</feature>
<keyword evidence="1" id="KW-0963">Cytoplasm</keyword>
<dbReference type="CDD" id="cd06557">
    <property type="entry name" value="KPHMT-like"/>
    <property type="match status" value="1"/>
</dbReference>
<comment type="cofactor">
    <cofactor evidence="1">
        <name>Mg(2+)</name>
        <dbReference type="ChEBI" id="CHEBI:18420"/>
    </cofactor>
    <text evidence="1">Binds 1 Mg(2+) ion per subunit.</text>
</comment>
<dbReference type="NCBIfam" id="TIGR00222">
    <property type="entry name" value="panB"/>
    <property type="match status" value="1"/>
</dbReference>
<comment type="subcellular location">
    <subcellularLocation>
        <location evidence="1">Cytoplasm</location>
    </subcellularLocation>
</comment>
<keyword evidence="1 2" id="KW-0808">Transferase</keyword>
<organism evidence="2 3">
    <name type="scientific">Evansella tamaricis</name>
    <dbReference type="NCBI Taxonomy" id="2069301"/>
    <lineage>
        <taxon>Bacteria</taxon>
        <taxon>Bacillati</taxon>
        <taxon>Bacillota</taxon>
        <taxon>Bacilli</taxon>
        <taxon>Bacillales</taxon>
        <taxon>Bacillaceae</taxon>
        <taxon>Evansella</taxon>
    </lineage>
</organism>
<evidence type="ECO:0000313" key="2">
    <source>
        <dbReference type="EMBL" id="MBU9714623.1"/>
    </source>
</evidence>
<reference evidence="2 3" key="1">
    <citation type="submission" date="2021-06" db="EMBL/GenBank/DDBJ databases">
        <title>Bacillus sp. RD4P76, an endophyte from a halophyte.</title>
        <authorList>
            <person name="Sun J.-Q."/>
        </authorList>
    </citation>
    <scope>NUCLEOTIDE SEQUENCE [LARGE SCALE GENOMIC DNA]</scope>
    <source>
        <strain evidence="2 3">CGMCC 1.15917</strain>
    </source>
</reference>
<keyword evidence="1" id="KW-0479">Metal-binding</keyword>
<gene>
    <name evidence="1 2" type="primary">panB</name>
    <name evidence="2" type="ORF">KS419_23030</name>
</gene>
<dbReference type="GO" id="GO:0003864">
    <property type="term" value="F:3-methyl-2-oxobutanoate hydroxymethyltransferase activity"/>
    <property type="evidence" value="ECO:0007669"/>
    <property type="project" value="UniProtKB-EC"/>
</dbReference>
<feature type="binding site" evidence="1">
    <location>
        <position position="43"/>
    </location>
    <ligand>
        <name>Mg(2+)</name>
        <dbReference type="ChEBI" id="CHEBI:18420"/>
    </ligand>
</feature>
<dbReference type="PANTHER" id="PTHR20881:SF0">
    <property type="entry name" value="3-METHYL-2-OXOBUTANOATE HYDROXYMETHYLTRANSFERASE"/>
    <property type="match status" value="1"/>
</dbReference>
<feature type="binding site" evidence="1">
    <location>
        <position position="82"/>
    </location>
    <ligand>
        <name>3-methyl-2-oxobutanoate</name>
        <dbReference type="ChEBI" id="CHEBI:11851"/>
    </ligand>
</feature>
<feature type="binding site" evidence="1">
    <location>
        <position position="114"/>
    </location>
    <ligand>
        <name>Mg(2+)</name>
        <dbReference type="ChEBI" id="CHEBI:18420"/>
    </ligand>
</feature>
<dbReference type="EC" id="2.1.2.11" evidence="1"/>
<dbReference type="InterPro" id="IPR003700">
    <property type="entry name" value="Pantoate_hydroxy_MeTrfase"/>
</dbReference>
<feature type="binding site" evidence="1">
    <location>
        <begin position="43"/>
        <end position="44"/>
    </location>
    <ligand>
        <name>3-methyl-2-oxobutanoate</name>
        <dbReference type="ChEBI" id="CHEBI:11851"/>
    </ligand>
</feature>
<comment type="subunit">
    <text evidence="1">Homodecamer; pentamer of dimers.</text>
</comment>
<keyword evidence="1" id="KW-0460">Magnesium</keyword>
<comment type="function">
    <text evidence="1">Catalyzes the reversible reaction in which hydroxymethyl group from 5,10-methylenetetrahydrofolate is transferred onto alpha-ketoisovalerate to form ketopantoate.</text>
</comment>
<protein>
    <recommendedName>
        <fullName evidence="1">3-methyl-2-oxobutanoate hydroxymethyltransferase</fullName>
        <ecNumber evidence="1">2.1.2.11</ecNumber>
    </recommendedName>
    <alternativeName>
        <fullName evidence="1">Ketopantoate hydroxymethyltransferase</fullName>
        <shortName evidence="1">KPHMT</shortName>
    </alternativeName>
</protein>
<comment type="caution">
    <text evidence="2">The sequence shown here is derived from an EMBL/GenBank/DDBJ whole genome shotgun (WGS) entry which is preliminary data.</text>
</comment>
<evidence type="ECO:0000256" key="1">
    <source>
        <dbReference type="HAMAP-Rule" id="MF_00156"/>
    </source>
</evidence>
<dbReference type="EMBL" id="JAHQCS010000182">
    <property type="protein sequence ID" value="MBU9714623.1"/>
    <property type="molecule type" value="Genomic_DNA"/>
</dbReference>
<dbReference type="Pfam" id="PF02548">
    <property type="entry name" value="Pantoate_transf"/>
    <property type="match status" value="1"/>
</dbReference>
<name>A0ABS6JQN3_9BACI</name>
<feature type="binding site" evidence="1">
    <location>
        <position position="82"/>
    </location>
    <ligand>
        <name>Mg(2+)</name>
        <dbReference type="ChEBI" id="CHEBI:18420"/>
    </ligand>
</feature>
<dbReference type="PANTHER" id="PTHR20881">
    <property type="entry name" value="3-METHYL-2-OXOBUTANOATE HYDROXYMETHYLTRANSFERASE"/>
    <property type="match status" value="1"/>
</dbReference>
<accession>A0ABS6JQN3</accession>
<comment type="catalytic activity">
    <reaction evidence="1">
        <text>(6R)-5,10-methylene-5,6,7,8-tetrahydrofolate + 3-methyl-2-oxobutanoate + H2O = 2-dehydropantoate + (6S)-5,6,7,8-tetrahydrofolate</text>
        <dbReference type="Rhea" id="RHEA:11824"/>
        <dbReference type="ChEBI" id="CHEBI:11561"/>
        <dbReference type="ChEBI" id="CHEBI:11851"/>
        <dbReference type="ChEBI" id="CHEBI:15377"/>
        <dbReference type="ChEBI" id="CHEBI:15636"/>
        <dbReference type="ChEBI" id="CHEBI:57453"/>
        <dbReference type="EC" id="2.1.2.11"/>
    </reaction>
</comment>
<sequence>MKTTADFRKMKEMNQKITMVTAYDAPSAKLAEKAEVDVLLVGDSLGMVVLGYDSTVPVTMDDMIHHTKAVKRGAKNTFIVTDMPFLTYHASITETFANARKLIQNGGAHAVKLEGGGAVLEKAKLLIEGGVPVVAHLGLTPQSVGVLGGYKVQGKNQREREQLLTDAEKVEEIGASLLVLECVPEGLAEEIAKKISIPVIGIGAGRYTDGQVLVFHDIVGMTQGYVPKFVQQYTDVSTSIFEALRLFNNDVKENKFPEEKHVFQAKEKEQQDEKQTLYGGN</sequence>